<sequence length="208" mass="23130">MRSFFFTCLLGILVSGSSLAKERIRVLIVDGRNNHNWQITTDALRATLEATGMFTVSATTAPTSTIPRTPRAPKSVHPRVQAAFEKFAQAYKEQTKPAKDALGPRWQTWQPDFSAHDVVIMNYNGQNWSKASRKAFVEYVKGGGGVLLVHAANNAFRDWDEFNEMIGLGWRPGDRGKAVKVDPKTRRSFVDEGNANNSGHGSKHPFQV</sequence>
<feature type="region of interest" description="Disordered" evidence="1">
    <location>
        <begin position="188"/>
        <end position="208"/>
    </location>
</feature>
<proteinExistence type="predicted"/>
<name>A0A382L1Z6_9ZZZZ</name>
<evidence type="ECO:0000256" key="1">
    <source>
        <dbReference type="SAM" id="MobiDB-lite"/>
    </source>
</evidence>
<evidence type="ECO:0000259" key="2">
    <source>
        <dbReference type="Pfam" id="PF06283"/>
    </source>
</evidence>
<protein>
    <recommendedName>
        <fullName evidence="2">ThuA-like domain-containing protein</fullName>
    </recommendedName>
</protein>
<dbReference type="AlphaFoldDB" id="A0A382L1Z6"/>
<feature type="non-terminal residue" evidence="3">
    <location>
        <position position="208"/>
    </location>
</feature>
<dbReference type="InterPro" id="IPR029010">
    <property type="entry name" value="ThuA-like"/>
</dbReference>
<dbReference type="SUPFAM" id="SSF52317">
    <property type="entry name" value="Class I glutamine amidotransferase-like"/>
    <property type="match status" value="1"/>
</dbReference>
<dbReference type="Gene3D" id="3.40.50.880">
    <property type="match status" value="1"/>
</dbReference>
<organism evidence="3">
    <name type="scientific">marine metagenome</name>
    <dbReference type="NCBI Taxonomy" id="408172"/>
    <lineage>
        <taxon>unclassified sequences</taxon>
        <taxon>metagenomes</taxon>
        <taxon>ecological metagenomes</taxon>
    </lineage>
</organism>
<dbReference type="PANTHER" id="PTHR40469:SF2">
    <property type="entry name" value="GALACTOSE-BINDING DOMAIN-LIKE SUPERFAMILY PROTEIN"/>
    <property type="match status" value="1"/>
</dbReference>
<reference evidence="3" key="1">
    <citation type="submission" date="2018-05" db="EMBL/GenBank/DDBJ databases">
        <authorList>
            <person name="Lanie J.A."/>
            <person name="Ng W.-L."/>
            <person name="Kazmierczak K.M."/>
            <person name="Andrzejewski T.M."/>
            <person name="Davidsen T.M."/>
            <person name="Wayne K.J."/>
            <person name="Tettelin H."/>
            <person name="Glass J.I."/>
            <person name="Rusch D."/>
            <person name="Podicherti R."/>
            <person name="Tsui H.-C.T."/>
            <person name="Winkler M.E."/>
        </authorList>
    </citation>
    <scope>NUCLEOTIDE SEQUENCE</scope>
</reference>
<feature type="domain" description="ThuA-like" evidence="2">
    <location>
        <begin position="76"/>
        <end position="173"/>
    </location>
</feature>
<accession>A0A382L1Z6</accession>
<dbReference type="Pfam" id="PF06283">
    <property type="entry name" value="ThuA"/>
    <property type="match status" value="1"/>
</dbReference>
<dbReference type="InterPro" id="IPR029062">
    <property type="entry name" value="Class_I_gatase-like"/>
</dbReference>
<gene>
    <name evidence="3" type="ORF">METZ01_LOCUS283858</name>
</gene>
<dbReference type="EMBL" id="UINC01084395">
    <property type="protein sequence ID" value="SVC31004.1"/>
    <property type="molecule type" value="Genomic_DNA"/>
</dbReference>
<evidence type="ECO:0000313" key="3">
    <source>
        <dbReference type="EMBL" id="SVC31004.1"/>
    </source>
</evidence>
<dbReference type="PANTHER" id="PTHR40469">
    <property type="entry name" value="SECRETED GLYCOSYL HYDROLASE"/>
    <property type="match status" value="1"/>
</dbReference>